<dbReference type="GO" id="GO:0071770">
    <property type="term" value="P:DIM/DIP cell wall layer assembly"/>
    <property type="evidence" value="ECO:0007669"/>
    <property type="project" value="TreeGrafter"/>
</dbReference>
<dbReference type="InterPro" id="IPR036291">
    <property type="entry name" value="NAD(P)-bd_dom_sf"/>
</dbReference>
<dbReference type="InterPro" id="IPR014043">
    <property type="entry name" value="Acyl_transferase_dom"/>
</dbReference>
<dbReference type="InterPro" id="IPR014030">
    <property type="entry name" value="Ketoacyl_synth_N"/>
</dbReference>
<dbReference type="PANTHER" id="PTHR43775">
    <property type="entry name" value="FATTY ACID SYNTHASE"/>
    <property type="match status" value="1"/>
</dbReference>
<dbReference type="InterPro" id="IPR057326">
    <property type="entry name" value="KR_dom"/>
</dbReference>
<dbReference type="InterPro" id="IPR014031">
    <property type="entry name" value="Ketoacyl_synth_C"/>
</dbReference>
<evidence type="ECO:0000256" key="4">
    <source>
        <dbReference type="PROSITE-ProRule" id="PRU01363"/>
    </source>
</evidence>
<dbReference type="Pfam" id="PF00550">
    <property type="entry name" value="PP-binding"/>
    <property type="match status" value="1"/>
</dbReference>
<dbReference type="InterPro" id="IPR020841">
    <property type="entry name" value="PKS_Beta-ketoAc_synthase_dom"/>
</dbReference>
<dbReference type="Pfam" id="PF00109">
    <property type="entry name" value="ketoacyl-synt"/>
    <property type="match status" value="1"/>
</dbReference>
<dbReference type="InterPro" id="IPR018201">
    <property type="entry name" value="Ketoacyl_synth_AS"/>
</dbReference>
<dbReference type="Pfam" id="PF00698">
    <property type="entry name" value="Acyl_transf_1"/>
    <property type="match status" value="1"/>
</dbReference>
<dbReference type="InterPro" id="IPR049551">
    <property type="entry name" value="PKS_DH_C"/>
</dbReference>
<dbReference type="Gene3D" id="3.40.366.10">
    <property type="entry name" value="Malonyl-Coenzyme A Acyl Carrier Protein, domain 2"/>
    <property type="match status" value="1"/>
</dbReference>
<evidence type="ECO:0000256" key="3">
    <source>
        <dbReference type="ARBA" id="ARBA00022679"/>
    </source>
</evidence>
<dbReference type="InterPro" id="IPR020806">
    <property type="entry name" value="PKS_PP-bd"/>
</dbReference>
<evidence type="ECO:0000256" key="1">
    <source>
        <dbReference type="ARBA" id="ARBA00022450"/>
    </source>
</evidence>
<dbReference type="SUPFAM" id="SSF53901">
    <property type="entry name" value="Thiolase-like"/>
    <property type="match status" value="1"/>
</dbReference>
<dbReference type="Gene3D" id="1.10.1200.10">
    <property type="entry name" value="ACP-like"/>
    <property type="match status" value="1"/>
</dbReference>
<dbReference type="Gene3D" id="3.40.50.720">
    <property type="entry name" value="NAD(P)-binding Rossmann-like Domain"/>
    <property type="match status" value="1"/>
</dbReference>
<keyword evidence="2" id="KW-0597">Phosphoprotein</keyword>
<feature type="domain" description="Ketosynthase family 3 (KS3)" evidence="7">
    <location>
        <begin position="4"/>
        <end position="429"/>
    </location>
</feature>
<dbReference type="SMART" id="SM00825">
    <property type="entry name" value="PKS_KS"/>
    <property type="match status" value="1"/>
</dbReference>
<keyword evidence="10" id="KW-1185">Reference proteome</keyword>
<evidence type="ECO:0000259" key="7">
    <source>
        <dbReference type="PROSITE" id="PS52004"/>
    </source>
</evidence>
<accession>A0AAC9PT60</accession>
<feature type="active site" description="Proton donor; for dehydratase activity" evidence="4">
    <location>
        <position position="1075"/>
    </location>
</feature>
<dbReference type="Pfam" id="PF02801">
    <property type="entry name" value="Ketoacyl-synt_C"/>
    <property type="match status" value="1"/>
</dbReference>
<name>A0AAC9PT60_9PSEU</name>
<dbReference type="InterPro" id="IPR009081">
    <property type="entry name" value="PP-bd_ACP"/>
</dbReference>
<dbReference type="SUPFAM" id="SSF47336">
    <property type="entry name" value="ACP-like"/>
    <property type="match status" value="1"/>
</dbReference>
<dbReference type="Pfam" id="PF08659">
    <property type="entry name" value="KR"/>
    <property type="match status" value="1"/>
</dbReference>
<evidence type="ECO:0000259" key="8">
    <source>
        <dbReference type="PROSITE" id="PS52019"/>
    </source>
</evidence>
<dbReference type="SUPFAM" id="SSF52151">
    <property type="entry name" value="FabD/lysophospholipase-like"/>
    <property type="match status" value="1"/>
</dbReference>
<dbReference type="GO" id="GO:0005737">
    <property type="term" value="C:cytoplasm"/>
    <property type="evidence" value="ECO:0007669"/>
    <property type="project" value="TreeGrafter"/>
</dbReference>
<dbReference type="InterPro" id="IPR016036">
    <property type="entry name" value="Malonyl_transacylase_ACP-bd"/>
</dbReference>
<organism evidence="9 10">
    <name type="scientific">Actinoalloteichus fjordicus</name>
    <dbReference type="NCBI Taxonomy" id="1612552"/>
    <lineage>
        <taxon>Bacteria</taxon>
        <taxon>Bacillati</taxon>
        <taxon>Actinomycetota</taxon>
        <taxon>Actinomycetes</taxon>
        <taxon>Pseudonocardiales</taxon>
        <taxon>Pseudonocardiaceae</taxon>
        <taxon>Actinoalloteichus</taxon>
    </lineage>
</organism>
<reference evidence="10" key="1">
    <citation type="submission" date="2016-06" db="EMBL/GenBank/DDBJ databases">
        <title>Complete genome sequence of Actinoalloteichus fjordicus DSM 46855 (=ADI127-17), type strain of the new species Actinoalloteichus fjordicus.</title>
        <authorList>
            <person name="Ruckert C."/>
            <person name="Nouioui I."/>
            <person name="Willmese J."/>
            <person name="van Wezel G."/>
            <person name="Klenk H.-P."/>
            <person name="Kalinowski J."/>
            <person name="Zotchev S.B."/>
        </authorList>
    </citation>
    <scope>NUCLEOTIDE SEQUENCE [LARGE SCALE GENOMIC DNA]</scope>
    <source>
        <strain evidence="10">ADI127-7</strain>
    </source>
</reference>
<dbReference type="InterPro" id="IPR050091">
    <property type="entry name" value="PKS_NRPS_Biosynth_Enz"/>
</dbReference>
<dbReference type="InterPro" id="IPR001227">
    <property type="entry name" value="Ac_transferase_dom_sf"/>
</dbReference>
<evidence type="ECO:0000256" key="2">
    <source>
        <dbReference type="ARBA" id="ARBA00022553"/>
    </source>
</evidence>
<dbReference type="Pfam" id="PF21089">
    <property type="entry name" value="PKS_DH_N"/>
    <property type="match status" value="1"/>
</dbReference>
<keyword evidence="3 9" id="KW-0808">Transferase</keyword>
<feature type="compositionally biased region" description="Basic and acidic residues" evidence="5">
    <location>
        <begin position="1624"/>
        <end position="1636"/>
    </location>
</feature>
<protein>
    <submittedName>
        <fullName evidence="9">Polyketide synthase family protein</fullName>
        <ecNumber evidence="9">2.3.1.165</ecNumber>
    </submittedName>
</protein>
<dbReference type="InterPro" id="IPR042104">
    <property type="entry name" value="PKS_dehydratase_sf"/>
</dbReference>
<dbReference type="InterPro" id="IPR016035">
    <property type="entry name" value="Acyl_Trfase/lysoPLipase"/>
</dbReference>
<evidence type="ECO:0000313" key="9">
    <source>
        <dbReference type="EMBL" id="APU15531.1"/>
    </source>
</evidence>
<dbReference type="InterPro" id="IPR020807">
    <property type="entry name" value="PKS_DH"/>
</dbReference>
<dbReference type="PROSITE" id="PS00012">
    <property type="entry name" value="PHOSPHOPANTETHEINE"/>
    <property type="match status" value="1"/>
</dbReference>
<dbReference type="PROSITE" id="PS00606">
    <property type="entry name" value="KS3_1"/>
    <property type="match status" value="1"/>
</dbReference>
<feature type="active site" description="Proton acceptor; for dehydratase activity" evidence="4">
    <location>
        <position position="919"/>
    </location>
</feature>
<dbReference type="GO" id="GO:0050641">
    <property type="term" value="F:6-methylsalicylic acid synthase activity"/>
    <property type="evidence" value="ECO:0007669"/>
    <property type="project" value="UniProtKB-EC"/>
</dbReference>
<evidence type="ECO:0000256" key="5">
    <source>
        <dbReference type="SAM" id="MobiDB-lite"/>
    </source>
</evidence>
<dbReference type="PROSITE" id="PS52019">
    <property type="entry name" value="PKS_MFAS_DH"/>
    <property type="match status" value="1"/>
</dbReference>
<dbReference type="Gene3D" id="3.10.129.110">
    <property type="entry name" value="Polyketide synthase dehydratase"/>
    <property type="match status" value="1"/>
</dbReference>
<dbReference type="SMART" id="SM01294">
    <property type="entry name" value="PKS_PP_betabranch"/>
    <property type="match status" value="1"/>
</dbReference>
<dbReference type="FunFam" id="3.40.47.10:FF:000019">
    <property type="entry name" value="Polyketide synthase type I"/>
    <property type="match status" value="1"/>
</dbReference>
<dbReference type="SMART" id="SM00826">
    <property type="entry name" value="PKS_DH"/>
    <property type="match status" value="1"/>
</dbReference>
<dbReference type="Pfam" id="PF16197">
    <property type="entry name" value="KAsynt_C_assoc"/>
    <property type="match status" value="1"/>
</dbReference>
<feature type="domain" description="PKS/mFAS DH" evidence="8">
    <location>
        <begin position="886"/>
        <end position="1151"/>
    </location>
</feature>
<dbReference type="GO" id="GO:0006633">
    <property type="term" value="P:fatty acid biosynthetic process"/>
    <property type="evidence" value="ECO:0007669"/>
    <property type="project" value="InterPro"/>
</dbReference>
<dbReference type="CDD" id="cd00833">
    <property type="entry name" value="PKS"/>
    <property type="match status" value="1"/>
</dbReference>
<dbReference type="InterPro" id="IPR032821">
    <property type="entry name" value="PKS_assoc"/>
</dbReference>
<dbReference type="InterPro" id="IPR016039">
    <property type="entry name" value="Thiolase-like"/>
</dbReference>
<dbReference type="SMART" id="SM00823">
    <property type="entry name" value="PKS_PP"/>
    <property type="match status" value="1"/>
</dbReference>
<dbReference type="SMART" id="SM00827">
    <property type="entry name" value="PKS_AT"/>
    <property type="match status" value="1"/>
</dbReference>
<dbReference type="PROSITE" id="PS50075">
    <property type="entry name" value="CARRIER"/>
    <property type="match status" value="1"/>
</dbReference>
<dbReference type="InterPro" id="IPR006162">
    <property type="entry name" value="Ppantetheine_attach_site"/>
</dbReference>
<feature type="region of interest" description="C-terminal hotdog fold" evidence="4">
    <location>
        <begin position="1016"/>
        <end position="1151"/>
    </location>
</feature>
<dbReference type="Gene3D" id="3.30.70.3290">
    <property type="match status" value="1"/>
</dbReference>
<dbReference type="SUPFAM" id="SSF51735">
    <property type="entry name" value="NAD(P)-binding Rossmann-fold domains"/>
    <property type="match status" value="2"/>
</dbReference>
<dbReference type="InterPro" id="IPR049900">
    <property type="entry name" value="PKS_mFAS_DH"/>
</dbReference>
<sequence>MNSSEPIAVLGMACRFAQGIDSPAAFWELLHDGRDTISKVSDDRWESYSWRDREYAEALRDVTRNGAFLDDIRGFDADFFGITPREAALMDPQQRIMLELSWEALEHAGIPPSDLGGSDTGVFVGVGSDDYGRRLLEDLPRIEAWTGIGASYCGVANRVSHALDLRGPSMAVDTACSSSLVSIHLAVQALRARECPVALAGGVLVMAAPGLSLVLDAAGATAADGRCKSFDANADGYGRGEGGGMLVLKRLTDARRDGDRVLAVIRGSAVRQDGRTSGIMAPNGEAQAHLMHQACENAQVDPADVDYVEAHGTGTPAGDPMEARAMGSVFGAGRAPGRPLLTGSVKPNIGHLEAAAGVAGVIKTVLALRHGMIPPSLNLVVPNPAVDWEESGLRVVTEPTRWPVSDRPRLAAVSGYGYGGTLAHVVLEEGDASESGGREAGLALYPLSAGSPEALRRNAERLADQLAACDASTGDIGHTLALRRTHLPYRTAVVARDREQLALGLRASVEAVATKAEPPSESGRATVWVFSGHGSQWRGMGRGLLRESPAFAEVIDAVEPVFREEIGLSPRATLLDDAPQSVDVVQPMIFAMQVGLAAVWRSQGLRPGAVLGHSVGEIAAAVTAGVFTLEQGARLVCRRSALLRQVAGNGAMAMVSLAAAEVRRRLGDRVDVVVAVEAAPHATVISGDVDAVAQLSARWRADGVAARAVDSDVAFHSPQMGPLLDALVAGTADLVPSPPTLPVYGTALANPRSTAPRDSRYWAVNLRQPVRFSSAVVAALEDGHRLFLEVSPHPVVEHSVEEVFAELGVEDAAVTHSLRRNRPELESVLTGLGLLYRRGAEVDWRATWQTGRPVDLPVTTWQHRPHWVAEPPRVTPLAAAHDAGRHTLLGGRLDLAGPPPMTVWVTRLDRENRPYPGDHPVRDVEIVPAAVLLNTFIAAGSPDRGHDLVDIVLRVPVSLSAARDVQVTRQDDSLRLTAKIVGDEQGTGWITHTTATLASCPDEDAEALPTVQDTAATEELPVDRVVDGLAALGVTAMGFPWMIERLRGGTGVLTATVRADHDPEREPTTWAPVLDAALSAASVAFPGPPVLRMPASIRRLRLTGRPPAQAQVTVSVAGKDVVDVLITDGDGTPVGRLSGLRYGVLDGEADERTDPAALVHEVVWRPVECRAQAESSASTCPRPATVAVVGPLGPLREAVSEGLRHAGLRTRAVAEPEELQDDDLAEDRVVIVVPGVGSASGIGEAAFDASWLLARTAQQVAATGVRGGARLWCVTQGVRDAVDARSLAHGPLWGLGRIIGGEHPDRWGGVVDVGQPPDDVAALVDVIGTVRGEDVVAVIDGAPFVPRLQRPANDPPRLPTRCRPEGTYLVTGGLGALGLDVARRLADRGARRLVLAGRRGLPPRDRWAECVDPADTARIEAVRDLERAGVTVAVVAVDVADPTQARRLLDPATLGLPPIRGVVHAAGVLDDRMLRDLDAESLRRVLRPKLAGALVLHEMFPPGALDFFVLFSSAGQLLGLPGQASYGAGNAFLDTLATHRRRSGDPATTSLAWTSWRGLGMSTSTEVIDAELAARGTADITAAEASDAWDLADRHGLAYAAVLRTVPLGPGDRRPALFADLPDDDRRSDEVPEHPRLSPVADPEGRGTQVMLLEEITRQVAAETRLAVSEVDRHRPLVEMGVDSVMTVRIRRGLERRFDLSLPTTLFWDRPSIDAVAALLAEHVEQAGHDDGETR</sequence>
<dbReference type="InterPro" id="IPR049552">
    <property type="entry name" value="PKS_DH_N"/>
</dbReference>
<dbReference type="GO" id="GO:0005886">
    <property type="term" value="C:plasma membrane"/>
    <property type="evidence" value="ECO:0007669"/>
    <property type="project" value="TreeGrafter"/>
</dbReference>
<dbReference type="EC" id="2.3.1.165" evidence="9"/>
<proteinExistence type="predicted"/>
<dbReference type="SUPFAM" id="SSF55048">
    <property type="entry name" value="Probable ACP-binding domain of malonyl-CoA ACP transacylase"/>
    <property type="match status" value="1"/>
</dbReference>
<dbReference type="Proteomes" id="UP000185511">
    <property type="component" value="Chromosome"/>
</dbReference>
<dbReference type="InterPro" id="IPR036736">
    <property type="entry name" value="ACP-like_sf"/>
</dbReference>
<dbReference type="EMBL" id="CP016076">
    <property type="protein sequence ID" value="APU15531.1"/>
    <property type="molecule type" value="Genomic_DNA"/>
</dbReference>
<dbReference type="SMART" id="SM00822">
    <property type="entry name" value="PKS_KR"/>
    <property type="match status" value="1"/>
</dbReference>
<dbReference type="GO" id="GO:0004312">
    <property type="term" value="F:fatty acid synthase activity"/>
    <property type="evidence" value="ECO:0007669"/>
    <property type="project" value="TreeGrafter"/>
</dbReference>
<dbReference type="GO" id="GO:0031177">
    <property type="term" value="F:phosphopantetheine binding"/>
    <property type="evidence" value="ECO:0007669"/>
    <property type="project" value="InterPro"/>
</dbReference>
<dbReference type="KEGG" id="acad:UA74_17515"/>
<dbReference type="GO" id="GO:0004315">
    <property type="term" value="F:3-oxoacyl-[acyl-carrier-protein] synthase activity"/>
    <property type="evidence" value="ECO:0007669"/>
    <property type="project" value="InterPro"/>
</dbReference>
<dbReference type="Gene3D" id="3.40.47.10">
    <property type="match status" value="1"/>
</dbReference>
<keyword evidence="1" id="KW-0596">Phosphopantetheine</keyword>
<dbReference type="InterPro" id="IPR013968">
    <property type="entry name" value="PKS_KR"/>
</dbReference>
<dbReference type="Pfam" id="PF14765">
    <property type="entry name" value="PS-DH"/>
    <property type="match status" value="1"/>
</dbReference>
<keyword evidence="9" id="KW-0012">Acyltransferase</keyword>
<dbReference type="PANTHER" id="PTHR43775:SF37">
    <property type="entry name" value="SI:DKEY-61P9.11"/>
    <property type="match status" value="1"/>
</dbReference>
<dbReference type="PROSITE" id="PS52004">
    <property type="entry name" value="KS3_2"/>
    <property type="match status" value="1"/>
</dbReference>
<feature type="region of interest" description="Disordered" evidence="5">
    <location>
        <begin position="1614"/>
        <end position="1647"/>
    </location>
</feature>
<evidence type="ECO:0000313" key="10">
    <source>
        <dbReference type="Proteomes" id="UP000185511"/>
    </source>
</evidence>
<evidence type="ECO:0000259" key="6">
    <source>
        <dbReference type="PROSITE" id="PS50075"/>
    </source>
</evidence>
<dbReference type="RefSeq" id="WP_075741242.1">
    <property type="nucleotide sequence ID" value="NZ_CP016076.1"/>
</dbReference>
<feature type="region of interest" description="N-terminal hotdog fold" evidence="4">
    <location>
        <begin position="886"/>
        <end position="1004"/>
    </location>
</feature>
<gene>
    <name evidence="9" type="ORF">UA74_17515</name>
</gene>
<feature type="domain" description="Carrier" evidence="6">
    <location>
        <begin position="1649"/>
        <end position="1724"/>
    </location>
</feature>
<dbReference type="CDD" id="cd08955">
    <property type="entry name" value="KR_2_FAS_SDR_x"/>
    <property type="match status" value="1"/>
</dbReference>